<dbReference type="InterPro" id="IPR035474">
    <property type="entry name" value="SIS_Kpsf"/>
</dbReference>
<dbReference type="RefSeq" id="WP_110022744.1">
    <property type="nucleotide sequence ID" value="NZ_PDNZ01000003.1"/>
</dbReference>
<dbReference type="Proteomes" id="UP000246278">
    <property type="component" value="Unassembled WGS sequence"/>
</dbReference>
<evidence type="ECO:0000256" key="5">
    <source>
        <dbReference type="PIRSR" id="PIRSR004692-1"/>
    </source>
</evidence>
<dbReference type="Pfam" id="PF00571">
    <property type="entry name" value="CBS"/>
    <property type="match status" value="2"/>
</dbReference>
<dbReference type="PROSITE" id="PS51464">
    <property type="entry name" value="SIS"/>
    <property type="match status" value="1"/>
</dbReference>
<name>A0A317T7J6_9CHLB</name>
<reference evidence="12" key="1">
    <citation type="submission" date="2017-10" db="EMBL/GenBank/DDBJ databases">
        <authorList>
            <person name="Gaisin V.A."/>
            <person name="Rysina M.S."/>
            <person name="Grouzdev D.S."/>
        </authorList>
    </citation>
    <scope>NUCLEOTIDE SEQUENCE [LARGE SCALE GENOMIC DNA]</scope>
    <source>
        <strain evidence="12">V1</strain>
    </source>
</reference>
<dbReference type="FunFam" id="3.40.50.10490:FF:000011">
    <property type="entry name" value="Arabinose 5-phosphate isomerase"/>
    <property type="match status" value="1"/>
</dbReference>
<dbReference type="InterPro" id="IPR046342">
    <property type="entry name" value="CBS_dom_sf"/>
</dbReference>
<dbReference type="GO" id="GO:1901135">
    <property type="term" value="P:carbohydrate derivative metabolic process"/>
    <property type="evidence" value="ECO:0007669"/>
    <property type="project" value="InterPro"/>
</dbReference>
<dbReference type="InterPro" id="IPR001347">
    <property type="entry name" value="SIS_dom"/>
</dbReference>
<dbReference type="EMBL" id="PDNZ01000003">
    <property type="protein sequence ID" value="PWW82270.1"/>
    <property type="molecule type" value="Genomic_DNA"/>
</dbReference>
<evidence type="ECO:0000256" key="6">
    <source>
        <dbReference type="PIRSR" id="PIRSR004692-2"/>
    </source>
</evidence>
<dbReference type="PANTHER" id="PTHR42745">
    <property type="match status" value="1"/>
</dbReference>
<protein>
    <submittedName>
        <fullName evidence="11">D-arabinose 5-phosphate isomerase</fullName>
    </submittedName>
</protein>
<accession>A0A317T7J6</accession>
<comment type="similarity">
    <text evidence="1 4">Belongs to the SIS family. GutQ/KpsF subfamily.</text>
</comment>
<dbReference type="InterPro" id="IPR046348">
    <property type="entry name" value="SIS_dom_sf"/>
</dbReference>
<dbReference type="SUPFAM" id="SSF53697">
    <property type="entry name" value="SIS domain"/>
    <property type="match status" value="1"/>
</dbReference>
<feature type="domain" description="SIS" evidence="10">
    <location>
        <begin position="39"/>
        <end position="182"/>
    </location>
</feature>
<feature type="binding site" evidence="5">
    <location>
        <position position="273"/>
    </location>
    <ligand>
        <name>substrate</name>
    </ligand>
</feature>
<dbReference type="OrthoDB" id="9762536at2"/>
<evidence type="ECO:0000256" key="7">
    <source>
        <dbReference type="PIRSR" id="PIRSR004692-3"/>
    </source>
</evidence>
<feature type="binding site" evidence="6">
    <location>
        <position position="80"/>
    </location>
    <ligand>
        <name>Zn(2+)</name>
        <dbReference type="ChEBI" id="CHEBI:29105"/>
    </ligand>
</feature>
<sequence>MDFSQEKTEVIDTGKQTIRQEANALSRIAELLDHNFYDATELLSQCKGKIIISGMGKSGIIGQKIAATLSSTGTTALFMHPAEAAHGDLGVVSKEDCVICLSKSGMTEELNFILPALRKIGVSILAFTGNKRSYLAEKANIVLDVSVEQEACPFDLAPTTSTTAMLAMGDALAMCLMKMKQFTHHDFAVTHPKGSLGKRLTMKVSDIMATAEALPLVEETALLTDIILEMTSKRFGMSGITDNAGRLTGVFTDGDLRRLIQSKKDILSLQAKDVMTKGPKTVTADTLAEKCLRILESHRITQLLVCDKDNHPVGIIHIHDLITLGL</sequence>
<feature type="binding site" evidence="5">
    <location>
        <position position="220"/>
    </location>
    <ligand>
        <name>substrate</name>
    </ligand>
</feature>
<organism evidence="11 12">
    <name type="scientific">Prosthecochloris marina</name>
    <dbReference type="NCBI Taxonomy" id="2017681"/>
    <lineage>
        <taxon>Bacteria</taxon>
        <taxon>Pseudomonadati</taxon>
        <taxon>Chlorobiota</taxon>
        <taxon>Chlorobiia</taxon>
        <taxon>Chlorobiales</taxon>
        <taxon>Chlorobiaceae</taxon>
        <taxon>Prosthecochloris</taxon>
    </lineage>
</organism>
<dbReference type="GO" id="GO:0097367">
    <property type="term" value="F:carbohydrate derivative binding"/>
    <property type="evidence" value="ECO:0007669"/>
    <property type="project" value="InterPro"/>
</dbReference>
<dbReference type="NCBIfam" id="TIGR00393">
    <property type="entry name" value="kpsF"/>
    <property type="match status" value="1"/>
</dbReference>
<dbReference type="GO" id="GO:0005975">
    <property type="term" value="P:carbohydrate metabolic process"/>
    <property type="evidence" value="ECO:0007669"/>
    <property type="project" value="InterPro"/>
</dbReference>
<feature type="binding site" evidence="5">
    <location>
        <position position="80"/>
    </location>
    <ligand>
        <name>substrate</name>
    </ligand>
</feature>
<dbReference type="SMART" id="SM00116">
    <property type="entry name" value="CBS"/>
    <property type="match status" value="2"/>
</dbReference>
<dbReference type="CDD" id="cd05014">
    <property type="entry name" value="SIS_Kpsf"/>
    <property type="match status" value="1"/>
</dbReference>
<dbReference type="InterPro" id="IPR000644">
    <property type="entry name" value="CBS_dom"/>
</dbReference>
<dbReference type="GO" id="GO:0019146">
    <property type="term" value="F:arabinose-5-phosphate isomerase activity"/>
    <property type="evidence" value="ECO:0007669"/>
    <property type="project" value="UniProtKB-ARBA"/>
</dbReference>
<dbReference type="InterPro" id="IPR004800">
    <property type="entry name" value="KdsD/KpsF-type"/>
</dbReference>
<proteinExistence type="inferred from homology"/>
<dbReference type="Pfam" id="PF01380">
    <property type="entry name" value="SIS"/>
    <property type="match status" value="1"/>
</dbReference>
<feature type="site" description="Catalytically relevant" evidence="7">
    <location>
        <position position="57"/>
    </location>
</feature>
<dbReference type="AlphaFoldDB" id="A0A317T7J6"/>
<evidence type="ECO:0000313" key="12">
    <source>
        <dbReference type="Proteomes" id="UP000246278"/>
    </source>
</evidence>
<comment type="caution">
    <text evidence="11">The sequence shown here is derived from an EMBL/GenBank/DDBJ whole genome shotgun (WGS) entry which is preliminary data.</text>
</comment>
<keyword evidence="11" id="KW-0413">Isomerase</keyword>
<gene>
    <name evidence="11" type="ORF">CR164_04470</name>
</gene>
<keyword evidence="6" id="KW-0862">Zinc</keyword>
<evidence type="ECO:0000259" key="10">
    <source>
        <dbReference type="PROSITE" id="PS51464"/>
    </source>
</evidence>
<feature type="site" description="Catalytically relevant" evidence="7">
    <location>
        <position position="109"/>
    </location>
</feature>
<dbReference type="PIRSF" id="PIRSF004692">
    <property type="entry name" value="KdsD_KpsF"/>
    <property type="match status" value="1"/>
</dbReference>
<feature type="domain" description="CBS" evidence="9">
    <location>
        <begin position="275"/>
        <end position="326"/>
    </location>
</feature>
<dbReference type="GO" id="GO:0046872">
    <property type="term" value="F:metal ion binding"/>
    <property type="evidence" value="ECO:0007669"/>
    <property type="project" value="UniProtKB-KW"/>
</dbReference>
<feature type="site" description="Catalytically relevant" evidence="7">
    <location>
        <position position="150"/>
    </location>
</feature>
<dbReference type="PROSITE" id="PS51371">
    <property type="entry name" value="CBS"/>
    <property type="match status" value="2"/>
</dbReference>
<keyword evidence="12" id="KW-1185">Reference proteome</keyword>
<keyword evidence="3 8" id="KW-0129">CBS domain</keyword>
<evidence type="ECO:0000313" key="11">
    <source>
        <dbReference type="EMBL" id="PWW82270.1"/>
    </source>
</evidence>
<feature type="binding site" evidence="5">
    <location>
        <position position="86"/>
    </location>
    <ligand>
        <name>substrate</name>
    </ligand>
</feature>
<dbReference type="InterPro" id="IPR050986">
    <property type="entry name" value="GutQ/KpsF_isomerases"/>
</dbReference>
<keyword evidence="6" id="KW-0479">Metal-binding</keyword>
<feature type="domain" description="CBS" evidence="9">
    <location>
        <begin position="208"/>
        <end position="266"/>
    </location>
</feature>
<feature type="site" description="Catalytically relevant" evidence="7">
    <location>
        <position position="191"/>
    </location>
</feature>
<dbReference type="Gene3D" id="3.10.580.10">
    <property type="entry name" value="CBS-domain"/>
    <property type="match status" value="1"/>
</dbReference>
<dbReference type="Gene3D" id="3.40.50.10490">
    <property type="entry name" value="Glucose-6-phosphate isomerase like protein, domain 1"/>
    <property type="match status" value="1"/>
</dbReference>
<evidence type="ECO:0000256" key="4">
    <source>
        <dbReference type="PIRNR" id="PIRNR004692"/>
    </source>
</evidence>
<dbReference type="PANTHER" id="PTHR42745:SF1">
    <property type="entry name" value="ARABINOSE 5-PHOSPHATE ISOMERASE KDSD"/>
    <property type="match status" value="1"/>
</dbReference>
<evidence type="ECO:0000256" key="1">
    <source>
        <dbReference type="ARBA" id="ARBA00008165"/>
    </source>
</evidence>
<evidence type="ECO:0000256" key="8">
    <source>
        <dbReference type="PROSITE-ProRule" id="PRU00703"/>
    </source>
</evidence>
<evidence type="ECO:0000256" key="2">
    <source>
        <dbReference type="ARBA" id="ARBA00022737"/>
    </source>
</evidence>
<keyword evidence="2" id="KW-0677">Repeat</keyword>
<evidence type="ECO:0000256" key="3">
    <source>
        <dbReference type="ARBA" id="ARBA00023122"/>
    </source>
</evidence>
<dbReference type="CDD" id="cd04604">
    <property type="entry name" value="CBS_pair_SIS_assoc"/>
    <property type="match status" value="1"/>
</dbReference>
<evidence type="ECO:0000259" key="9">
    <source>
        <dbReference type="PROSITE" id="PS51371"/>
    </source>
</evidence>